<evidence type="ECO:0008006" key="3">
    <source>
        <dbReference type="Google" id="ProtNLM"/>
    </source>
</evidence>
<dbReference type="KEGG" id="pla:Plav_3590"/>
<gene>
    <name evidence="1" type="ordered locus">Plav_3590</name>
</gene>
<protein>
    <recommendedName>
        <fullName evidence="3">Lipoprotein</fullName>
    </recommendedName>
</protein>
<dbReference type="HOGENOM" id="CLU_2480538_0_0_5"/>
<evidence type="ECO:0000313" key="1">
    <source>
        <dbReference type="EMBL" id="ABS65188.1"/>
    </source>
</evidence>
<dbReference type="EMBL" id="CP000774">
    <property type="protein sequence ID" value="ABS65188.1"/>
    <property type="molecule type" value="Genomic_DNA"/>
</dbReference>
<keyword evidence="2" id="KW-1185">Reference proteome</keyword>
<proteinExistence type="predicted"/>
<name>A7HZ55_PARL1</name>
<dbReference type="Proteomes" id="UP000006377">
    <property type="component" value="Chromosome"/>
</dbReference>
<accession>A7HZ55</accession>
<sequence length="87" mass="9341">MGRQEGIFVKREPERGKAVVIAGPGADDYRSFTMNNRIHPLAAPLAAFGMLALLAGCGSDTETTTQRTITTEQPQTVTTTTTTVEED</sequence>
<evidence type="ECO:0000313" key="2">
    <source>
        <dbReference type="Proteomes" id="UP000006377"/>
    </source>
</evidence>
<dbReference type="AlphaFoldDB" id="A7HZ55"/>
<reference evidence="1 2" key="1">
    <citation type="journal article" date="2011" name="Stand. Genomic Sci.">
        <title>Complete genome sequence of Parvibaculum lavamentivorans type strain (DS-1(T)).</title>
        <authorList>
            <person name="Schleheck D."/>
            <person name="Weiss M."/>
            <person name="Pitluck S."/>
            <person name="Bruce D."/>
            <person name="Land M.L."/>
            <person name="Han S."/>
            <person name="Saunders E."/>
            <person name="Tapia R."/>
            <person name="Detter C."/>
            <person name="Brettin T."/>
            <person name="Han J."/>
            <person name="Woyke T."/>
            <person name="Goodwin L."/>
            <person name="Pennacchio L."/>
            <person name="Nolan M."/>
            <person name="Cook A.M."/>
            <person name="Kjelleberg S."/>
            <person name="Thomas T."/>
        </authorList>
    </citation>
    <scope>NUCLEOTIDE SEQUENCE [LARGE SCALE GENOMIC DNA]</scope>
    <source>
        <strain evidence="2">DS-1 / DSM 13023 / NCIMB 13966</strain>
    </source>
</reference>
<organism evidence="1 2">
    <name type="scientific">Parvibaculum lavamentivorans (strain DS-1 / DSM 13023 / NCIMB 13966)</name>
    <dbReference type="NCBI Taxonomy" id="402881"/>
    <lineage>
        <taxon>Bacteria</taxon>
        <taxon>Pseudomonadati</taxon>
        <taxon>Pseudomonadota</taxon>
        <taxon>Alphaproteobacteria</taxon>
        <taxon>Hyphomicrobiales</taxon>
        <taxon>Parvibaculaceae</taxon>
        <taxon>Parvibaculum</taxon>
    </lineage>
</organism>